<evidence type="ECO:0000313" key="1">
    <source>
        <dbReference type="EMBL" id="CUS55490.1"/>
    </source>
</evidence>
<accession>A0A160TVJ7</accession>
<reference evidence="1" key="1">
    <citation type="submission" date="2015-10" db="EMBL/GenBank/DDBJ databases">
        <authorList>
            <person name="Gilbert D.G."/>
        </authorList>
    </citation>
    <scope>NUCLEOTIDE SEQUENCE</scope>
</reference>
<organism evidence="1">
    <name type="scientific">hydrothermal vent metagenome</name>
    <dbReference type="NCBI Taxonomy" id="652676"/>
    <lineage>
        <taxon>unclassified sequences</taxon>
        <taxon>metagenomes</taxon>
        <taxon>ecological metagenomes</taxon>
    </lineage>
</organism>
<dbReference type="EMBL" id="CZQD01000001">
    <property type="protein sequence ID" value="CUS55490.1"/>
    <property type="molecule type" value="Genomic_DNA"/>
</dbReference>
<name>A0A160TVJ7_9ZZZZ</name>
<sequence>MFYAGRQLSRRLRKFRLHERYTAKFPSRRDLKIFSISPDAELHVFWKVLPIGRGPAFSLFIHEDEVLRFDCFGEDEGHYHAHFERGWSAAQTRLYFFEASESEQIDRVEFELLNNLDYYLQRHPWARIRAVRLDRGQLETACAAAGEQARAFLRSIPELAVPAGSLRS</sequence>
<proteinExistence type="predicted"/>
<gene>
    <name evidence="1" type="ORF">MGWOODY_Hyp1737</name>
</gene>
<dbReference type="AlphaFoldDB" id="A0A160TVJ7"/>
<protein>
    <submittedName>
        <fullName evidence="1">Uncharacterized protein</fullName>
    </submittedName>
</protein>